<dbReference type="SUPFAM" id="SSF54001">
    <property type="entry name" value="Cysteine proteinases"/>
    <property type="match status" value="1"/>
</dbReference>
<sequence>MSVKNLEQKQSILSRIGNALGDKLATFLNKPRASYTTFSTLSTEQLKESLLPGDILLIEGDSRISTAIKYLTQSTWSHVCMYIGDKPHLLPLLEADLVEGVITVPLEKYAGFNMRICRPVSLTEEDTDALLDFVTSRIGLQYDTKNIIDLMRYLLPTPPVPLRFRRRLLEFGSGDPTKAICSTLVAQAFQSIRYPILPLKIPDKTKSDAREVPARGISRLKPRFLTKSRLEKRHYSHFIPRDFDLSPYFEVVKPTLKTGFNYKDIQWVDQTGDITRHSDTK</sequence>
<proteinExistence type="predicted"/>
<accession>A0A222G543</accession>
<gene>
    <name evidence="1" type="ORF">B5D82_04100</name>
</gene>
<dbReference type="Gene3D" id="3.90.1720.10">
    <property type="entry name" value="endopeptidase domain like (from Nostoc punctiforme)"/>
    <property type="match status" value="1"/>
</dbReference>
<evidence type="ECO:0000313" key="2">
    <source>
        <dbReference type="Proteomes" id="UP000202259"/>
    </source>
</evidence>
<dbReference type="Proteomes" id="UP000202259">
    <property type="component" value="Chromosome"/>
</dbReference>
<dbReference type="RefSeq" id="WP_081149453.1">
    <property type="nucleotide sequence ID" value="NZ_CP020465.1"/>
</dbReference>
<protein>
    <submittedName>
        <fullName evidence="1">Lipo-like protein</fullName>
    </submittedName>
</protein>
<dbReference type="OrthoDB" id="1550427at2"/>
<name>A0A222G543_9GAMM</name>
<reference evidence="1 2" key="1">
    <citation type="submission" date="2017-08" db="EMBL/GenBank/DDBJ databases">
        <title>Complete genome of Colwellia sp. NB097-1, a psychrophile bacterium ioslated from Bering Sea.</title>
        <authorList>
            <person name="Chen X."/>
        </authorList>
    </citation>
    <scope>NUCLEOTIDE SEQUENCE [LARGE SCALE GENOMIC DNA]</scope>
    <source>
        <strain evidence="1 2">NB097-1</strain>
    </source>
</reference>
<evidence type="ECO:0000313" key="1">
    <source>
        <dbReference type="EMBL" id="ASP47026.1"/>
    </source>
</evidence>
<keyword evidence="2" id="KW-1185">Reference proteome</keyword>
<dbReference type="EMBL" id="CP020465">
    <property type="protein sequence ID" value="ASP47026.1"/>
    <property type="molecule type" value="Genomic_DNA"/>
</dbReference>
<dbReference type="InterPro" id="IPR038765">
    <property type="entry name" value="Papain-like_cys_pep_sf"/>
</dbReference>
<dbReference type="Pfam" id="PF05708">
    <property type="entry name" value="Peptidase_C92"/>
    <property type="match status" value="1"/>
</dbReference>
<organism evidence="1 2">
    <name type="scientific">Cognaticolwellia beringensis</name>
    <dbReference type="NCBI Taxonomy" id="1967665"/>
    <lineage>
        <taxon>Bacteria</taxon>
        <taxon>Pseudomonadati</taxon>
        <taxon>Pseudomonadota</taxon>
        <taxon>Gammaproteobacteria</taxon>
        <taxon>Alteromonadales</taxon>
        <taxon>Colwelliaceae</taxon>
        <taxon>Cognaticolwellia</taxon>
    </lineage>
</organism>
<dbReference type="AlphaFoldDB" id="A0A222G543"/>
<dbReference type="KEGG" id="cber:B5D82_04100"/>
<dbReference type="InterPro" id="IPR024453">
    <property type="entry name" value="Peptidase_C92"/>
</dbReference>